<proteinExistence type="predicted"/>
<comment type="caution">
    <text evidence="2">The sequence shown here is derived from an EMBL/GenBank/DDBJ whole genome shotgun (WGS) entry which is preliminary data.</text>
</comment>
<gene>
    <name evidence="2" type="ORF">ACG00X_17945</name>
</gene>
<dbReference type="PANTHER" id="PTHR35984">
    <property type="entry name" value="PERIPLASMIC SERINE PROTEASE"/>
    <property type="match status" value="1"/>
</dbReference>
<keyword evidence="3" id="KW-1185">Reference proteome</keyword>
<organism evidence="2 3">
    <name type="scientific">Pelomonas nitida</name>
    <dbReference type="NCBI Taxonomy" id="3299027"/>
    <lineage>
        <taxon>Bacteria</taxon>
        <taxon>Pseudomonadati</taxon>
        <taxon>Pseudomonadota</taxon>
        <taxon>Betaproteobacteria</taxon>
        <taxon>Burkholderiales</taxon>
        <taxon>Sphaerotilaceae</taxon>
        <taxon>Roseateles</taxon>
    </lineage>
</organism>
<evidence type="ECO:0000313" key="2">
    <source>
        <dbReference type="EMBL" id="MFG6458724.1"/>
    </source>
</evidence>
<dbReference type="EMBL" id="JBIGIA010000015">
    <property type="protein sequence ID" value="MFG6458724.1"/>
    <property type="molecule type" value="Genomic_DNA"/>
</dbReference>
<evidence type="ECO:0000256" key="1">
    <source>
        <dbReference type="SAM" id="MobiDB-lite"/>
    </source>
</evidence>
<feature type="region of interest" description="Disordered" evidence="1">
    <location>
        <begin position="278"/>
        <end position="320"/>
    </location>
</feature>
<evidence type="ECO:0008006" key="4">
    <source>
        <dbReference type="Google" id="ProtNLM"/>
    </source>
</evidence>
<dbReference type="PANTHER" id="PTHR35984:SF1">
    <property type="entry name" value="PERIPLASMIC SERINE PROTEASE"/>
    <property type="match status" value="1"/>
</dbReference>
<name>A0ABW7GA35_9BURK</name>
<dbReference type="Proteomes" id="UP001606305">
    <property type="component" value="Unassembled WGS sequence"/>
</dbReference>
<accession>A0ABW7GA35</accession>
<dbReference type="Pfam" id="PF01972">
    <property type="entry name" value="SDH_protease"/>
    <property type="match status" value="1"/>
</dbReference>
<protein>
    <recommendedName>
        <fullName evidence="4">SppA protein</fullName>
    </recommendedName>
</protein>
<feature type="compositionally biased region" description="Polar residues" evidence="1">
    <location>
        <begin position="278"/>
        <end position="292"/>
    </location>
</feature>
<evidence type="ECO:0000313" key="3">
    <source>
        <dbReference type="Proteomes" id="UP001606305"/>
    </source>
</evidence>
<dbReference type="InterPro" id="IPR029045">
    <property type="entry name" value="ClpP/crotonase-like_dom_sf"/>
</dbReference>
<dbReference type="SUPFAM" id="SSF52096">
    <property type="entry name" value="ClpP/crotonase"/>
    <property type="match status" value="1"/>
</dbReference>
<dbReference type="Gene3D" id="3.90.226.10">
    <property type="entry name" value="2-enoyl-CoA Hydratase, Chain A, domain 1"/>
    <property type="match status" value="1"/>
</dbReference>
<dbReference type="RefSeq" id="WP_394489985.1">
    <property type="nucleotide sequence ID" value="NZ_JBIGIA010000015.1"/>
</dbReference>
<dbReference type="InterPro" id="IPR002825">
    <property type="entry name" value="Pept_S49_ser-pept_pro"/>
</dbReference>
<reference evidence="2 3" key="1">
    <citation type="submission" date="2024-09" db="EMBL/GenBank/DDBJ databases">
        <title>Novel species of the genus Pelomonas and Roseateles isolated from streams.</title>
        <authorList>
            <person name="Lu H."/>
        </authorList>
    </citation>
    <scope>NUCLEOTIDE SEQUENCE [LARGE SCALE GENOMIC DNA]</scope>
    <source>
        <strain evidence="2 3">BYS96W</strain>
    </source>
</reference>
<sequence>MTDEIAVAQAAIDALYEANPDNDFIVISHPIERALHHKLTTVLEKNKQNGGTRKKCTVFLTTYGGDAHAGFRVARCLRHHYKSVRLVVTSYCKSAGTLIAIGADELAIGDVGELGPLDVQVSKPSEILERGSGLDYTQALMVALEHAQTAFSQNLLQMRGRLRLSTKMAGELASRLACGVVEPLYAQIDPNRIGEMQRAIQIASEYGRRLNGHGSNLKEGALDDLVAGYPSHSFVIDRKEARQLFNSVDSLTPAEQHACNTLWFLMRDQIEFCDLLQPSSKQPENSDAQQAESGDDAVEPEQQNAAAPDLDVAQGGNAAQ</sequence>